<accession>A0A382JU57</accession>
<organism evidence="1">
    <name type="scientific">marine metagenome</name>
    <dbReference type="NCBI Taxonomy" id="408172"/>
    <lineage>
        <taxon>unclassified sequences</taxon>
        <taxon>metagenomes</taxon>
        <taxon>ecological metagenomes</taxon>
    </lineage>
</organism>
<dbReference type="EMBL" id="UINC01076453">
    <property type="protein sequence ID" value="SVC15640.1"/>
    <property type="molecule type" value="Genomic_DNA"/>
</dbReference>
<name>A0A382JU57_9ZZZZ</name>
<gene>
    <name evidence="1" type="ORF">METZ01_LOCUS268494</name>
</gene>
<sequence>ADLGLPDVGQELMKVRVSALLEVLESACAEEIDERGGLRRWGGTLGEWELMQARKGYGTGALLLLPLSWFLAARRAEEGIREGLPLFDGLSLGGSSRIGMKEILIPRLRRFVEADATIGEVIAELTTLTVHQHVQIALSRLAQDPRRDVSVIGIDGTHWIKERDYPPGRTASRLHQAISWLQQLGLISESTITAEGESVLERTLTTLERTATT</sequence>
<protein>
    <submittedName>
        <fullName evidence="1">Uncharacterized protein</fullName>
    </submittedName>
</protein>
<reference evidence="1" key="1">
    <citation type="submission" date="2018-05" db="EMBL/GenBank/DDBJ databases">
        <authorList>
            <person name="Lanie J.A."/>
            <person name="Ng W.-L."/>
            <person name="Kazmierczak K.M."/>
            <person name="Andrzejewski T.M."/>
            <person name="Davidsen T.M."/>
            <person name="Wayne K.J."/>
            <person name="Tettelin H."/>
            <person name="Glass J.I."/>
            <person name="Rusch D."/>
            <person name="Podicherti R."/>
            <person name="Tsui H.-C.T."/>
            <person name="Winkler M.E."/>
        </authorList>
    </citation>
    <scope>NUCLEOTIDE SEQUENCE</scope>
</reference>
<dbReference type="AlphaFoldDB" id="A0A382JU57"/>
<feature type="non-terminal residue" evidence="1">
    <location>
        <position position="1"/>
    </location>
</feature>
<proteinExistence type="predicted"/>
<evidence type="ECO:0000313" key="1">
    <source>
        <dbReference type="EMBL" id="SVC15640.1"/>
    </source>
</evidence>